<dbReference type="AlphaFoldDB" id="A0A645JHR5"/>
<sequence length="109" mass="13375">MGCDRVVVILTRERDYLRRPEKLQPLIDLRYHRYPRFCRTMRERADTYNESRRRLFRLEREGKVLLLAPDTTAGFSRIERDVGKIKKLWRDGYEKALDRQEEIRAFWSK</sequence>
<accession>A0A645JHR5</accession>
<proteinExistence type="predicted"/>
<name>A0A645JHR5_9ZZZZ</name>
<evidence type="ECO:0000259" key="1">
    <source>
        <dbReference type="Pfam" id="PF19890"/>
    </source>
</evidence>
<dbReference type="Pfam" id="PF19890">
    <property type="entry name" value="DUF6363"/>
    <property type="match status" value="1"/>
</dbReference>
<protein>
    <recommendedName>
        <fullName evidence="1">DUF6363 domain-containing protein</fullName>
    </recommendedName>
</protein>
<evidence type="ECO:0000313" key="2">
    <source>
        <dbReference type="EMBL" id="MPN59143.1"/>
    </source>
</evidence>
<feature type="domain" description="DUF6363" evidence="1">
    <location>
        <begin position="34"/>
        <end position="107"/>
    </location>
</feature>
<reference evidence="2" key="1">
    <citation type="submission" date="2019-08" db="EMBL/GenBank/DDBJ databases">
        <authorList>
            <person name="Kucharzyk K."/>
            <person name="Murdoch R.W."/>
            <person name="Higgins S."/>
            <person name="Loffler F."/>
        </authorList>
    </citation>
    <scope>NUCLEOTIDE SEQUENCE</scope>
</reference>
<dbReference type="InterPro" id="IPR045943">
    <property type="entry name" value="DUF6363"/>
</dbReference>
<gene>
    <name evidence="2" type="ORF">SDC9_206863</name>
</gene>
<organism evidence="2">
    <name type="scientific">bioreactor metagenome</name>
    <dbReference type="NCBI Taxonomy" id="1076179"/>
    <lineage>
        <taxon>unclassified sequences</taxon>
        <taxon>metagenomes</taxon>
        <taxon>ecological metagenomes</taxon>
    </lineage>
</organism>
<comment type="caution">
    <text evidence="2">The sequence shown here is derived from an EMBL/GenBank/DDBJ whole genome shotgun (WGS) entry which is preliminary data.</text>
</comment>
<dbReference type="EMBL" id="VSSQ01132808">
    <property type="protein sequence ID" value="MPN59143.1"/>
    <property type="molecule type" value="Genomic_DNA"/>
</dbReference>